<dbReference type="PROSITE" id="PS50835">
    <property type="entry name" value="IG_LIKE"/>
    <property type="match status" value="4"/>
</dbReference>
<keyword evidence="5" id="KW-0677">Repeat</keyword>
<dbReference type="InterPro" id="IPR007110">
    <property type="entry name" value="Ig-like_dom"/>
</dbReference>
<evidence type="ECO:0000256" key="7">
    <source>
        <dbReference type="ARBA" id="ARBA00022989"/>
    </source>
</evidence>
<feature type="non-terminal residue" evidence="14">
    <location>
        <position position="925"/>
    </location>
</feature>
<evidence type="ECO:0000256" key="5">
    <source>
        <dbReference type="ARBA" id="ARBA00022737"/>
    </source>
</evidence>
<keyword evidence="10" id="KW-0325">Glycoprotein</keyword>
<evidence type="ECO:0000256" key="1">
    <source>
        <dbReference type="ARBA" id="ARBA00004167"/>
    </source>
</evidence>
<keyword evidence="8 12" id="KW-0472">Membrane</keyword>
<evidence type="ECO:0000256" key="10">
    <source>
        <dbReference type="ARBA" id="ARBA00023180"/>
    </source>
</evidence>
<dbReference type="InterPro" id="IPR051427">
    <property type="entry name" value="Nectin/Nectin-like"/>
</dbReference>
<dbReference type="Pfam" id="PF08205">
    <property type="entry name" value="C2-set_2"/>
    <property type="match status" value="3"/>
</dbReference>
<gene>
    <name evidence="14" type="ORF">CCH79_00010265</name>
</gene>
<dbReference type="InterPro" id="IPR003006">
    <property type="entry name" value="Ig/MHC_CS"/>
</dbReference>
<dbReference type="InterPro" id="IPR003599">
    <property type="entry name" value="Ig_sub"/>
</dbReference>
<dbReference type="Proteomes" id="UP000250572">
    <property type="component" value="Unassembled WGS sequence"/>
</dbReference>
<evidence type="ECO:0000256" key="4">
    <source>
        <dbReference type="ARBA" id="ARBA00022729"/>
    </source>
</evidence>
<dbReference type="Pfam" id="PF07686">
    <property type="entry name" value="V-set"/>
    <property type="match status" value="1"/>
</dbReference>
<reference evidence="14 15" key="1">
    <citation type="journal article" date="2018" name="G3 (Bethesda)">
        <title>A High-Quality Reference Genome for the Invasive Mosquitofish Gambusia affinis Using a Chicago Library.</title>
        <authorList>
            <person name="Hoffberg S.L."/>
            <person name="Troendle N.J."/>
            <person name="Glenn T.C."/>
            <person name="Mahmud O."/>
            <person name="Louha S."/>
            <person name="Chalopin D."/>
            <person name="Bennetzen J.L."/>
            <person name="Mauricio R."/>
        </authorList>
    </citation>
    <scope>NUCLEOTIDE SEQUENCE [LARGE SCALE GENOMIC DNA]</scope>
    <source>
        <strain evidence="14">NE01/NJP1002.9</strain>
        <tissue evidence="14">Muscle</tissue>
    </source>
</reference>
<evidence type="ECO:0000256" key="9">
    <source>
        <dbReference type="ARBA" id="ARBA00023157"/>
    </source>
</evidence>
<evidence type="ECO:0000256" key="8">
    <source>
        <dbReference type="ARBA" id="ARBA00023136"/>
    </source>
</evidence>
<evidence type="ECO:0000256" key="11">
    <source>
        <dbReference type="ARBA" id="ARBA00023319"/>
    </source>
</evidence>
<dbReference type="InterPro" id="IPR013106">
    <property type="entry name" value="Ig_V-set"/>
</dbReference>
<evidence type="ECO:0000256" key="2">
    <source>
        <dbReference type="ARBA" id="ARBA00007810"/>
    </source>
</evidence>
<comment type="caution">
    <text evidence="14">The sequence shown here is derived from an EMBL/GenBank/DDBJ whole genome shotgun (WGS) entry which is preliminary data.</text>
</comment>
<feature type="domain" description="Ig-like" evidence="13">
    <location>
        <begin position="5"/>
        <end position="104"/>
    </location>
</feature>
<sequence>SGEEPAIVIAHNVTGVLGEDVYLRCEYLGVGQIQKAEWKRKLNSLSKFKRLAGFSRPNEKPFTRDDFSEPASLTNLTVRMRVSSVEAEGEYICDFEEEEENSFSVIFVTVLAKPEVQIAVSSETVNDTHYQSVSCSAVGGRPTPRISWLVGGRPPSDFPFTVTESEAAHLNGTSTLSSILRFPTHLQDEQSVTCVVKHETLPHPERSMARVETYARPNVTIKAEMVQEGGSDFWVVSCVSSGGRPDADISLALDRNEEVRKENGENSEGRSLSVRLPVAEHEGRNVTCVFKHPKFSHREARGVTLPTLYLSGVQLRSDWRSSSSEDLKAVEYLELHEGDGDVVISLEVTGNVPRYSVICKKDDGPLPEDVELVGRNLTIQGLVKHQHAGLYECNCSYLHLKATLQFNLTVTAQPPLLARPNVTVSLSSEWESGQKYSKMNCSVDSVASAAVVAWHTGNKNGNIRYSTETEFQANGLVSTWSSVFFLTSLYAGQNFTCTVKHASLESPEERTIRIPWQSMSTFSSDYFFPLTNKAPKLLLTSFLPPLFSFSEPPRLSASVVRQQDSLHWLAVCDCKGDCVGSNLAWALPKKATGETIRRTRHKGHIKLAYEFPLVLHEGHNLTCVYQSDNGINQNISVKVLNNTSTLQSRYVSQPVVYRVSVYENRPNQKVLLGVEGNVPDYNLDCRRSDGSIVLLDGAAMILQSDPSGQNNGLYTCFASFYHHTASVTFQVEVLRESEQLMLVILICISSVSAILIVFTVILCVCCKRKKTPYKGRESISALTSLMHEPGSPEVRKPLAGMDGGKEYAQLTSFAIVFDAKSTVPKLGELQKYWCDDDILKAECRKEWEEFDQVGPHERQTEHGDVHRVVTERHLNRRAMMASSGLAGHLWTCAVYPLWYTQNASGSCWNMRLASPLAVLYRRSLM</sequence>
<evidence type="ECO:0000313" key="15">
    <source>
        <dbReference type="Proteomes" id="UP000250572"/>
    </source>
</evidence>
<keyword evidence="6" id="KW-0130">Cell adhesion</keyword>
<dbReference type="InterPro" id="IPR013162">
    <property type="entry name" value="CD80_C2-set"/>
</dbReference>
<keyword evidence="7 12" id="KW-1133">Transmembrane helix</keyword>
<dbReference type="GO" id="GO:0005912">
    <property type="term" value="C:adherens junction"/>
    <property type="evidence" value="ECO:0007669"/>
    <property type="project" value="TreeGrafter"/>
</dbReference>
<keyword evidence="3 12" id="KW-0812">Transmembrane</keyword>
<proteinExistence type="inferred from homology"/>
<feature type="domain" description="Ig-like" evidence="13">
    <location>
        <begin position="217"/>
        <end position="304"/>
    </location>
</feature>
<dbReference type="InterPro" id="IPR036179">
    <property type="entry name" value="Ig-like_dom_sf"/>
</dbReference>
<protein>
    <recommendedName>
        <fullName evidence="13">Ig-like domain-containing protein</fullName>
    </recommendedName>
</protein>
<dbReference type="SMART" id="SM00409">
    <property type="entry name" value="IG"/>
    <property type="match status" value="3"/>
</dbReference>
<dbReference type="InterPro" id="IPR013783">
    <property type="entry name" value="Ig-like_fold"/>
</dbReference>
<evidence type="ECO:0000313" key="14">
    <source>
        <dbReference type="EMBL" id="PWA22050.1"/>
    </source>
</evidence>
<evidence type="ECO:0000256" key="6">
    <source>
        <dbReference type="ARBA" id="ARBA00022889"/>
    </source>
</evidence>
<comment type="similarity">
    <text evidence="2">Belongs to the nectin family.</text>
</comment>
<dbReference type="GO" id="GO:0007156">
    <property type="term" value="P:homophilic cell adhesion via plasma membrane adhesion molecules"/>
    <property type="evidence" value="ECO:0007669"/>
    <property type="project" value="TreeGrafter"/>
</dbReference>
<organism evidence="14 15">
    <name type="scientific">Gambusia affinis</name>
    <name type="common">Western mosquitofish</name>
    <name type="synonym">Heterandria affinis</name>
    <dbReference type="NCBI Taxonomy" id="33528"/>
    <lineage>
        <taxon>Eukaryota</taxon>
        <taxon>Metazoa</taxon>
        <taxon>Chordata</taxon>
        <taxon>Craniata</taxon>
        <taxon>Vertebrata</taxon>
        <taxon>Euteleostomi</taxon>
        <taxon>Actinopterygii</taxon>
        <taxon>Neopterygii</taxon>
        <taxon>Teleostei</taxon>
        <taxon>Neoteleostei</taxon>
        <taxon>Acanthomorphata</taxon>
        <taxon>Ovalentaria</taxon>
        <taxon>Atherinomorphae</taxon>
        <taxon>Cyprinodontiformes</taxon>
        <taxon>Poeciliidae</taxon>
        <taxon>Poeciliinae</taxon>
        <taxon>Gambusia</taxon>
    </lineage>
</organism>
<feature type="domain" description="Ig-like" evidence="13">
    <location>
        <begin position="420"/>
        <end position="513"/>
    </location>
</feature>
<keyword evidence="11" id="KW-0393">Immunoglobulin domain</keyword>
<keyword evidence="4" id="KW-0732">Signal</keyword>
<keyword evidence="15" id="KW-1185">Reference proteome</keyword>
<evidence type="ECO:0000259" key="13">
    <source>
        <dbReference type="PROSITE" id="PS50835"/>
    </source>
</evidence>
<name>A0A315VGJ2_GAMAF</name>
<dbReference type="SUPFAM" id="SSF48726">
    <property type="entry name" value="Immunoglobulin"/>
    <property type="match status" value="4"/>
</dbReference>
<dbReference type="GO" id="GO:0016020">
    <property type="term" value="C:membrane"/>
    <property type="evidence" value="ECO:0007669"/>
    <property type="project" value="UniProtKB-SubCell"/>
</dbReference>
<feature type="non-terminal residue" evidence="14">
    <location>
        <position position="1"/>
    </location>
</feature>
<evidence type="ECO:0000256" key="12">
    <source>
        <dbReference type="SAM" id="Phobius"/>
    </source>
</evidence>
<keyword evidence="9" id="KW-1015">Disulfide bond</keyword>
<dbReference type="PROSITE" id="PS00290">
    <property type="entry name" value="IG_MHC"/>
    <property type="match status" value="1"/>
</dbReference>
<dbReference type="EMBL" id="NHOQ01001816">
    <property type="protein sequence ID" value="PWA22050.1"/>
    <property type="molecule type" value="Genomic_DNA"/>
</dbReference>
<dbReference type="GO" id="GO:0007157">
    <property type="term" value="P:heterophilic cell-cell adhesion via plasma membrane cell adhesion molecules"/>
    <property type="evidence" value="ECO:0007669"/>
    <property type="project" value="TreeGrafter"/>
</dbReference>
<comment type="subcellular location">
    <subcellularLocation>
        <location evidence="1">Membrane</location>
        <topology evidence="1">Single-pass membrane protein</topology>
    </subcellularLocation>
</comment>
<feature type="transmembrane region" description="Helical" evidence="12">
    <location>
        <begin position="740"/>
        <end position="766"/>
    </location>
</feature>
<dbReference type="Gene3D" id="2.60.40.10">
    <property type="entry name" value="Immunoglobulins"/>
    <property type="match status" value="5"/>
</dbReference>
<feature type="domain" description="Ig-like" evidence="13">
    <location>
        <begin position="114"/>
        <end position="209"/>
    </location>
</feature>
<dbReference type="AlphaFoldDB" id="A0A315VGJ2"/>
<evidence type="ECO:0000256" key="3">
    <source>
        <dbReference type="ARBA" id="ARBA00022692"/>
    </source>
</evidence>
<accession>A0A315VGJ2</accession>
<dbReference type="PANTHER" id="PTHR23277">
    <property type="entry name" value="NECTIN-RELATED"/>
    <property type="match status" value="1"/>
</dbReference>
<dbReference type="PANTHER" id="PTHR23277:SF107">
    <property type="entry name" value="HEMICENTIN-1"/>
    <property type="match status" value="1"/>
</dbReference>